<proteinExistence type="predicted"/>
<dbReference type="AlphaFoldDB" id="A0A2P2KFD3"/>
<sequence>MMNILYFIWSILIMLFSPQNSINICDHGILKGRTANSSQINISIWEISL</sequence>
<accession>A0A2P2KFD3</accession>
<dbReference type="EMBL" id="GGEC01023962">
    <property type="protein sequence ID" value="MBX04446.1"/>
    <property type="molecule type" value="Transcribed_RNA"/>
</dbReference>
<organism evidence="2">
    <name type="scientific">Rhizophora mucronata</name>
    <name type="common">Asiatic mangrove</name>
    <dbReference type="NCBI Taxonomy" id="61149"/>
    <lineage>
        <taxon>Eukaryota</taxon>
        <taxon>Viridiplantae</taxon>
        <taxon>Streptophyta</taxon>
        <taxon>Embryophyta</taxon>
        <taxon>Tracheophyta</taxon>
        <taxon>Spermatophyta</taxon>
        <taxon>Magnoliopsida</taxon>
        <taxon>eudicotyledons</taxon>
        <taxon>Gunneridae</taxon>
        <taxon>Pentapetalae</taxon>
        <taxon>rosids</taxon>
        <taxon>fabids</taxon>
        <taxon>Malpighiales</taxon>
        <taxon>Rhizophoraceae</taxon>
        <taxon>Rhizophora</taxon>
    </lineage>
</organism>
<protein>
    <submittedName>
        <fullName evidence="2">Uncharacterized protein LOC107411447 isoform X2</fullName>
    </submittedName>
</protein>
<reference evidence="2" key="1">
    <citation type="submission" date="2018-02" db="EMBL/GenBank/DDBJ databases">
        <title>Rhizophora mucronata_Transcriptome.</title>
        <authorList>
            <person name="Meera S.P."/>
            <person name="Sreeshan A."/>
            <person name="Augustine A."/>
        </authorList>
    </citation>
    <scope>NUCLEOTIDE SEQUENCE</scope>
    <source>
        <tissue evidence="2">Leaf</tissue>
    </source>
</reference>
<feature type="signal peptide" evidence="1">
    <location>
        <begin position="1"/>
        <end position="21"/>
    </location>
</feature>
<evidence type="ECO:0000256" key="1">
    <source>
        <dbReference type="SAM" id="SignalP"/>
    </source>
</evidence>
<evidence type="ECO:0000313" key="2">
    <source>
        <dbReference type="EMBL" id="MBX04446.1"/>
    </source>
</evidence>
<keyword evidence="1" id="KW-0732">Signal</keyword>
<feature type="chain" id="PRO_5015145939" evidence="1">
    <location>
        <begin position="22"/>
        <end position="49"/>
    </location>
</feature>
<name>A0A2P2KFD3_RHIMU</name>